<evidence type="ECO:0000313" key="2">
    <source>
        <dbReference type="Proteomes" id="UP000027093"/>
    </source>
</evidence>
<evidence type="ECO:0000313" key="1">
    <source>
        <dbReference type="EMBL" id="AIC16266.1"/>
    </source>
</evidence>
<reference evidence="1 2" key="1">
    <citation type="journal article" date="2014" name="Int. J. Syst. Evol. Microbiol.">
        <title>Nitrososphaera viennensis gen. nov., sp. nov., an aerobic and mesophilic, ammonia-oxidizing archaeon from soil and a member of the archaeal phylum Thaumarchaeota.</title>
        <authorList>
            <person name="Stieglmeier M."/>
            <person name="Klingl A."/>
            <person name="Alves R.J."/>
            <person name="Rittmann S.K."/>
            <person name="Melcher M."/>
            <person name="Leisch N."/>
            <person name="Schleper C."/>
        </authorList>
    </citation>
    <scope>NUCLEOTIDE SEQUENCE [LARGE SCALE GENOMIC DNA]</scope>
    <source>
        <strain evidence="1">EN76</strain>
    </source>
</reference>
<dbReference type="STRING" id="926571.NVIE_020100"/>
<dbReference type="GeneID" id="74947247"/>
<keyword evidence="2" id="KW-1185">Reference proteome</keyword>
<sequence length="279" mass="30095">MKEYDFRTVPSTGTPSNTYWGVKSWQNNAPAPQYVFNDSTAWIGNAANLVVTTRNSNSGTQQQGWCAGIQGCDPWGVCATGGSTIIKTASNSNSMFTGLPVIPKVGGVEVSTINVECFAGWFSSSAPGASGPQYANILINFWYKHKTQPRALVIDFAIGYLVRSGSSWVQRTDVPVGGQYSGDHIIANNSGLTTYHYAYCLQRMNSSNTIYFLQTDVKPVVLAAFNSSLFNNPPSGIPAIGNRTDYDWVGVEVGAEIDTSTQAGTGTLKVAIQKCRVDW</sequence>
<accession>A0A060HRW2</accession>
<name>A0A060HRW2_9ARCH</name>
<dbReference type="HOGENOM" id="CLU_996116_0_0_2"/>
<gene>
    <name evidence="1" type="ORF">NVIE_020100</name>
</gene>
<protein>
    <submittedName>
        <fullName evidence="1">Uncharacterized protein</fullName>
    </submittedName>
</protein>
<dbReference type="AlphaFoldDB" id="A0A060HRW2"/>
<dbReference type="EMBL" id="CP007536">
    <property type="protein sequence ID" value="AIC16266.1"/>
    <property type="molecule type" value="Genomic_DNA"/>
</dbReference>
<organism evidence="1 2">
    <name type="scientific">Nitrososphaera viennensis EN76</name>
    <dbReference type="NCBI Taxonomy" id="926571"/>
    <lineage>
        <taxon>Archaea</taxon>
        <taxon>Nitrososphaerota</taxon>
        <taxon>Nitrososphaeria</taxon>
        <taxon>Nitrososphaerales</taxon>
        <taxon>Nitrososphaeraceae</taxon>
        <taxon>Nitrososphaera</taxon>
    </lineage>
</organism>
<dbReference type="Proteomes" id="UP000027093">
    <property type="component" value="Chromosome"/>
</dbReference>
<proteinExistence type="predicted"/>
<dbReference type="RefSeq" id="WP_144239634.1">
    <property type="nucleotide sequence ID" value="NZ_CP007536.1"/>
</dbReference>
<dbReference type="KEGG" id="nvn:NVIE_020100"/>